<comment type="caution">
    <text evidence="1">The sequence shown here is derived from an EMBL/GenBank/DDBJ whole genome shotgun (WGS) entry which is preliminary data.</text>
</comment>
<protein>
    <submittedName>
        <fullName evidence="1">16S rRNA methyltransferase</fullName>
    </submittedName>
</protein>
<organism evidence="1 2">
    <name type="scientific">Hyphomonas adhaerens</name>
    <dbReference type="NCBI Taxonomy" id="81029"/>
    <lineage>
        <taxon>Bacteria</taxon>
        <taxon>Pseudomonadati</taxon>
        <taxon>Pseudomonadota</taxon>
        <taxon>Alphaproteobacteria</taxon>
        <taxon>Hyphomonadales</taxon>
        <taxon>Hyphomonadaceae</taxon>
        <taxon>Hyphomonas</taxon>
    </lineage>
</organism>
<accession>A0A3B9GTC9</accession>
<dbReference type="GO" id="GO:0008168">
    <property type="term" value="F:methyltransferase activity"/>
    <property type="evidence" value="ECO:0007669"/>
    <property type="project" value="UniProtKB-KW"/>
</dbReference>
<sequence>MFDTVVFDTLSLAFEEADLLPETGAILCLRAEAVPFLMQLPKERLTCQNSFKPDHDALKAAGFAVLPPEADSFPSAALTIILPPRQRDETRALFARA</sequence>
<keyword evidence="1" id="KW-0808">Transferase</keyword>
<gene>
    <name evidence="1" type="ORF">DCG58_00930</name>
</gene>
<dbReference type="EMBL" id="DMAN01000020">
    <property type="protein sequence ID" value="HAE25697.1"/>
    <property type="molecule type" value="Genomic_DNA"/>
</dbReference>
<keyword evidence="1" id="KW-0489">Methyltransferase</keyword>
<reference evidence="1 2" key="1">
    <citation type="journal article" date="2018" name="Nat. Biotechnol.">
        <title>A standardized bacterial taxonomy based on genome phylogeny substantially revises the tree of life.</title>
        <authorList>
            <person name="Parks D.H."/>
            <person name="Chuvochina M."/>
            <person name="Waite D.W."/>
            <person name="Rinke C."/>
            <person name="Skarshewski A."/>
            <person name="Chaumeil P.A."/>
            <person name="Hugenholtz P."/>
        </authorList>
    </citation>
    <scope>NUCLEOTIDE SEQUENCE [LARGE SCALE GENOMIC DNA]</scope>
    <source>
        <strain evidence="1">UBA8733</strain>
    </source>
</reference>
<dbReference type="Proteomes" id="UP000259610">
    <property type="component" value="Unassembled WGS sequence"/>
</dbReference>
<evidence type="ECO:0000313" key="2">
    <source>
        <dbReference type="Proteomes" id="UP000259610"/>
    </source>
</evidence>
<evidence type="ECO:0000313" key="1">
    <source>
        <dbReference type="EMBL" id="HAE25697.1"/>
    </source>
</evidence>
<proteinExistence type="predicted"/>
<feature type="non-terminal residue" evidence="1">
    <location>
        <position position="97"/>
    </location>
</feature>
<dbReference type="GO" id="GO:0032259">
    <property type="term" value="P:methylation"/>
    <property type="evidence" value="ECO:0007669"/>
    <property type="project" value="UniProtKB-KW"/>
</dbReference>
<dbReference type="AlphaFoldDB" id="A0A3B9GTC9"/>
<name>A0A3B9GTC9_9PROT</name>